<evidence type="ECO:0000256" key="1">
    <source>
        <dbReference type="SAM" id="Phobius"/>
    </source>
</evidence>
<keyword evidence="1" id="KW-0812">Transmembrane</keyword>
<keyword evidence="1" id="KW-0472">Membrane</keyword>
<dbReference type="Pfam" id="PF07332">
    <property type="entry name" value="Phage_holin_3_6"/>
    <property type="match status" value="1"/>
</dbReference>
<evidence type="ECO:0000313" key="3">
    <source>
        <dbReference type="Proteomes" id="UP000593758"/>
    </source>
</evidence>
<dbReference type="RefSeq" id="WP_193496899.1">
    <property type="nucleotide sequence ID" value="NZ_CP063169.1"/>
</dbReference>
<feature type="transmembrane region" description="Helical" evidence="1">
    <location>
        <begin position="86"/>
        <end position="106"/>
    </location>
</feature>
<protein>
    <submittedName>
        <fullName evidence="2">Phage holin family protein</fullName>
    </submittedName>
</protein>
<keyword evidence="1" id="KW-1133">Transmembrane helix</keyword>
<sequence>MNESRTTSGAAGEPSIGSLVGKLSETFSRLIRDELQLVQAQIAEKGKSVGAGAGLFAGAAVFGLFGFGWLLFTAYFALAGTALPEWAAALIVAGALLVIAAILALVGKTLIAKGPTPQPKESVMKDVEAIKQGVGK</sequence>
<dbReference type="KEGG" id="halt:IM660_16600"/>
<dbReference type="EMBL" id="CP063169">
    <property type="protein sequence ID" value="QOR70211.1"/>
    <property type="molecule type" value="Genomic_DNA"/>
</dbReference>
<keyword evidence="3" id="KW-1185">Reference proteome</keyword>
<dbReference type="Proteomes" id="UP000593758">
    <property type="component" value="Chromosome"/>
</dbReference>
<evidence type="ECO:0000313" key="2">
    <source>
        <dbReference type="EMBL" id="QOR70211.1"/>
    </source>
</evidence>
<dbReference type="AlphaFoldDB" id="A0A7M1SRX6"/>
<name>A0A7M1SRX6_9MICO</name>
<reference evidence="2 3" key="1">
    <citation type="submission" date="2020-10" db="EMBL/GenBank/DDBJ databases">
        <title>Haloactinobacterium sp. RN3S43, a bacterium isolated from saline soil.</title>
        <authorList>
            <person name="Sun J.-Q."/>
        </authorList>
    </citation>
    <scope>NUCLEOTIDE SEQUENCE [LARGE SCALE GENOMIC DNA]</scope>
    <source>
        <strain evidence="2 3">RN3S43</strain>
    </source>
</reference>
<organism evidence="2 3">
    <name type="scientific">Ruania alkalisoli</name>
    <dbReference type="NCBI Taxonomy" id="2779775"/>
    <lineage>
        <taxon>Bacteria</taxon>
        <taxon>Bacillati</taxon>
        <taxon>Actinomycetota</taxon>
        <taxon>Actinomycetes</taxon>
        <taxon>Micrococcales</taxon>
        <taxon>Ruaniaceae</taxon>
        <taxon>Ruania</taxon>
    </lineage>
</organism>
<feature type="transmembrane region" description="Helical" evidence="1">
    <location>
        <begin position="55"/>
        <end position="80"/>
    </location>
</feature>
<gene>
    <name evidence="2" type="ORF">IM660_16600</name>
</gene>
<accession>A0A7M1SRX6</accession>
<proteinExistence type="predicted"/>
<dbReference type="InterPro" id="IPR009937">
    <property type="entry name" value="Phage_holin_3_6"/>
</dbReference>